<dbReference type="InterPro" id="IPR023393">
    <property type="entry name" value="START-like_dom_sf"/>
</dbReference>
<evidence type="ECO:0000256" key="5">
    <source>
        <dbReference type="ARBA" id="ARBA00023125"/>
    </source>
</evidence>
<evidence type="ECO:0000256" key="3">
    <source>
        <dbReference type="ARBA" id="ARBA00023015"/>
    </source>
</evidence>
<dbReference type="PROSITE" id="PS50071">
    <property type="entry name" value="HOMEOBOX_2"/>
    <property type="match status" value="1"/>
</dbReference>
<sequence length="643" mass="71808">MDFVMESNGGNSGDEQGETCHSGNGKKEAHRRHASHQIQALEAYFKQCPHPDENQRRHLSKELGLELKQIKFWFQNKRTQAKTQHERFDNTVLRAENERIQCENHAIREALKNVICSSCGGPPLAHPQLNLHNVDLKEKPKMVSTLLTKYTGKDISLDLPFSRDKVSMPVLGVTGIERAAMCETAAAAMDELVRLLSTNEPLWVKSPPDGRYVIHRENYEKAFPRATHLPSFSARIESSKDSALVTMNAGRLVSMFLDADKWVDLFPTIVTEAKTIQVLETGMVENKNGCLQLMYERMHVLSPFVPPREFNFLRHCQEIEAGVWVLVDVSYPSFFKEASSYSWKLPSGCMIQEMPNGRSKITWVEHVVADNETQTHRLFQDLVLGGSAYGSERWLVSLQRMCERYSNAEVTEPVHHIGRADSGEGWKSNIMKLSHRMVKSFCSMLNMSGQLDRSDETNNGVRVSLRHTTETGETKGITVTAATSLWLPVPSQSVLGLLKDHKIRHQWDVLCNGTPITEIANISTGNVPGNCISIIQPFIPSENNMVLLQECLEGMVVYAPISYAAMNTAMNGEDCSDIPILPSGFIVSADSRGSILTLAFQILLSSPSSSPQDLNVQSVATVNNLLTSTLQRLKLLLNCSDLD</sequence>
<keyword evidence="15" id="KW-1185">Reference proteome</keyword>
<dbReference type="GO" id="GO:0005634">
    <property type="term" value="C:nucleus"/>
    <property type="evidence" value="ECO:0007669"/>
    <property type="project" value="UniProtKB-SubCell"/>
</dbReference>
<dbReference type="SMART" id="SM00234">
    <property type="entry name" value="START"/>
    <property type="match status" value="1"/>
</dbReference>
<keyword evidence="6 9" id="KW-0371">Homeobox</keyword>
<dbReference type="Pfam" id="PF01852">
    <property type="entry name" value="START"/>
    <property type="match status" value="1"/>
</dbReference>
<evidence type="ECO:0000313" key="14">
    <source>
        <dbReference type="EMBL" id="GMJ00716.1"/>
    </source>
</evidence>
<evidence type="ECO:0000259" key="13">
    <source>
        <dbReference type="PROSITE" id="PS50848"/>
    </source>
</evidence>
<keyword evidence="7" id="KW-0804">Transcription</keyword>
<keyword evidence="4" id="KW-0175">Coiled coil</keyword>
<feature type="domain" description="START" evidence="13">
    <location>
        <begin position="174"/>
        <end position="407"/>
    </location>
</feature>
<organism evidence="14 15">
    <name type="scientific">Hibiscus trionum</name>
    <name type="common">Flower of an hour</name>
    <dbReference type="NCBI Taxonomy" id="183268"/>
    <lineage>
        <taxon>Eukaryota</taxon>
        <taxon>Viridiplantae</taxon>
        <taxon>Streptophyta</taxon>
        <taxon>Embryophyta</taxon>
        <taxon>Tracheophyta</taxon>
        <taxon>Spermatophyta</taxon>
        <taxon>Magnoliopsida</taxon>
        <taxon>eudicotyledons</taxon>
        <taxon>Gunneridae</taxon>
        <taxon>Pentapetalae</taxon>
        <taxon>rosids</taxon>
        <taxon>malvids</taxon>
        <taxon>Malvales</taxon>
        <taxon>Malvaceae</taxon>
        <taxon>Malvoideae</taxon>
        <taxon>Hibiscus</taxon>
    </lineage>
</organism>
<name>A0A9W7MKA3_HIBTR</name>
<dbReference type="PANTHER" id="PTHR45654:SF9">
    <property type="entry name" value="HOMEOBOX-LEUCINE ZIPPER PROTEIN HDG10-RELATED"/>
    <property type="match status" value="1"/>
</dbReference>
<dbReference type="Gene3D" id="3.30.530.20">
    <property type="match status" value="1"/>
</dbReference>
<dbReference type="PANTHER" id="PTHR45654">
    <property type="entry name" value="HOMEOBOX-LEUCINE ZIPPER PROTEIN MERISTEM L1"/>
    <property type="match status" value="1"/>
</dbReference>
<keyword evidence="3" id="KW-0805">Transcription regulation</keyword>
<dbReference type="GO" id="GO:0000981">
    <property type="term" value="F:DNA-binding transcription factor activity, RNA polymerase II-specific"/>
    <property type="evidence" value="ECO:0007669"/>
    <property type="project" value="InterPro"/>
</dbReference>
<dbReference type="InterPro" id="IPR001356">
    <property type="entry name" value="HD"/>
</dbReference>
<dbReference type="Proteomes" id="UP001165190">
    <property type="component" value="Unassembled WGS sequence"/>
</dbReference>
<dbReference type="GO" id="GO:0003677">
    <property type="term" value="F:DNA binding"/>
    <property type="evidence" value="ECO:0007669"/>
    <property type="project" value="UniProtKB-UniRule"/>
</dbReference>
<evidence type="ECO:0000256" key="10">
    <source>
        <dbReference type="RuleBase" id="RU000682"/>
    </source>
</evidence>
<comment type="caution">
    <text evidence="14">The sequence shown here is derived from an EMBL/GenBank/DDBJ whole genome shotgun (WGS) entry which is preliminary data.</text>
</comment>
<dbReference type="SUPFAM" id="SSF55961">
    <property type="entry name" value="Bet v1-like"/>
    <property type="match status" value="2"/>
</dbReference>
<dbReference type="AlphaFoldDB" id="A0A9W7MKA3"/>
<evidence type="ECO:0000259" key="12">
    <source>
        <dbReference type="PROSITE" id="PS50071"/>
    </source>
</evidence>
<accession>A0A9W7MKA3</accession>
<dbReference type="InterPro" id="IPR017970">
    <property type="entry name" value="Homeobox_CS"/>
</dbReference>
<reference evidence="14" key="1">
    <citation type="submission" date="2023-05" db="EMBL/GenBank/DDBJ databases">
        <title>Genome and transcriptome analyses reveal genes involved in the formation of fine ridges on petal epidermal cells in Hibiscus trionum.</title>
        <authorList>
            <person name="Koshimizu S."/>
            <person name="Masuda S."/>
            <person name="Ishii T."/>
            <person name="Shirasu K."/>
            <person name="Hoshino A."/>
            <person name="Arita M."/>
        </authorList>
    </citation>
    <scope>NUCLEOTIDE SEQUENCE</scope>
    <source>
        <strain evidence="14">Hamamatsu line</strain>
    </source>
</reference>
<dbReference type="FunFam" id="1.10.10.60:FF:000229">
    <property type="entry name" value="Homeobox-leucine zipper protein HDG1"/>
    <property type="match status" value="1"/>
</dbReference>
<feature type="DNA-binding region" description="Homeobox" evidence="9">
    <location>
        <begin position="26"/>
        <end position="85"/>
    </location>
</feature>
<evidence type="ECO:0000256" key="8">
    <source>
        <dbReference type="ARBA" id="ARBA00023242"/>
    </source>
</evidence>
<dbReference type="PROSITE" id="PS50848">
    <property type="entry name" value="START"/>
    <property type="match status" value="1"/>
</dbReference>
<comment type="similarity">
    <text evidence="2">Belongs to the HD-ZIP homeobox family. Class IV subfamily.</text>
</comment>
<evidence type="ECO:0000256" key="2">
    <source>
        <dbReference type="ARBA" id="ARBA00006789"/>
    </source>
</evidence>
<evidence type="ECO:0000256" key="1">
    <source>
        <dbReference type="ARBA" id="ARBA00004123"/>
    </source>
</evidence>
<dbReference type="Pfam" id="PF00046">
    <property type="entry name" value="Homeodomain"/>
    <property type="match status" value="1"/>
</dbReference>
<evidence type="ECO:0000256" key="7">
    <source>
        <dbReference type="ARBA" id="ARBA00023163"/>
    </source>
</evidence>
<comment type="subcellular location">
    <subcellularLocation>
        <location evidence="1 9 10">Nucleus</location>
    </subcellularLocation>
</comment>
<gene>
    <name evidence="14" type="ORF">HRI_003740800</name>
</gene>
<dbReference type="PROSITE" id="PS00027">
    <property type="entry name" value="HOMEOBOX_1"/>
    <property type="match status" value="1"/>
</dbReference>
<protein>
    <submittedName>
        <fullName evidence="14">Homeodomain GLABROUS 8</fullName>
    </submittedName>
</protein>
<dbReference type="CDD" id="cd00086">
    <property type="entry name" value="homeodomain"/>
    <property type="match status" value="1"/>
</dbReference>
<dbReference type="Gene3D" id="1.10.10.60">
    <property type="entry name" value="Homeodomain-like"/>
    <property type="match status" value="1"/>
</dbReference>
<dbReference type="SMART" id="SM00389">
    <property type="entry name" value="HOX"/>
    <property type="match status" value="1"/>
</dbReference>
<keyword evidence="8 9" id="KW-0539">Nucleus</keyword>
<evidence type="ECO:0000256" key="4">
    <source>
        <dbReference type="ARBA" id="ARBA00023054"/>
    </source>
</evidence>
<dbReference type="CDD" id="cd08875">
    <property type="entry name" value="START_ArGLABRA2_like"/>
    <property type="match status" value="1"/>
</dbReference>
<evidence type="ECO:0000313" key="15">
    <source>
        <dbReference type="Proteomes" id="UP001165190"/>
    </source>
</evidence>
<dbReference type="InterPro" id="IPR042160">
    <property type="entry name" value="HD-Zip_IV"/>
</dbReference>
<evidence type="ECO:0000256" key="9">
    <source>
        <dbReference type="PROSITE-ProRule" id="PRU00108"/>
    </source>
</evidence>
<evidence type="ECO:0000256" key="11">
    <source>
        <dbReference type="SAM" id="MobiDB-lite"/>
    </source>
</evidence>
<keyword evidence="5 9" id="KW-0238">DNA-binding</keyword>
<dbReference type="SUPFAM" id="SSF46689">
    <property type="entry name" value="Homeodomain-like"/>
    <property type="match status" value="1"/>
</dbReference>
<dbReference type="InterPro" id="IPR009057">
    <property type="entry name" value="Homeodomain-like_sf"/>
</dbReference>
<evidence type="ECO:0000256" key="6">
    <source>
        <dbReference type="ARBA" id="ARBA00023155"/>
    </source>
</evidence>
<dbReference type="InterPro" id="IPR057993">
    <property type="entry name" value="HD-Zip_IV_C"/>
</dbReference>
<dbReference type="EMBL" id="BSYR01000035">
    <property type="protein sequence ID" value="GMJ00716.1"/>
    <property type="molecule type" value="Genomic_DNA"/>
</dbReference>
<proteinExistence type="inferred from homology"/>
<feature type="region of interest" description="Disordered" evidence="11">
    <location>
        <begin position="1"/>
        <end position="34"/>
    </location>
</feature>
<dbReference type="GO" id="GO:0008289">
    <property type="term" value="F:lipid binding"/>
    <property type="evidence" value="ECO:0007669"/>
    <property type="project" value="InterPro"/>
</dbReference>
<dbReference type="InterPro" id="IPR002913">
    <property type="entry name" value="START_lipid-bd_dom"/>
</dbReference>
<feature type="domain" description="Homeobox" evidence="12">
    <location>
        <begin position="24"/>
        <end position="84"/>
    </location>
</feature>
<dbReference type="OrthoDB" id="6159439at2759"/>
<dbReference type="Pfam" id="PF25797">
    <property type="entry name" value="PDF2_C"/>
    <property type="match status" value="1"/>
</dbReference>